<keyword evidence="1" id="KW-0472">Membrane</keyword>
<protein>
    <submittedName>
        <fullName evidence="2">Uncharacterized protein</fullName>
    </submittedName>
</protein>
<dbReference type="EMBL" id="UINC01096988">
    <property type="protein sequence ID" value="SVC54329.1"/>
    <property type="molecule type" value="Genomic_DNA"/>
</dbReference>
<organism evidence="2">
    <name type="scientific">marine metagenome</name>
    <dbReference type="NCBI Taxonomy" id="408172"/>
    <lineage>
        <taxon>unclassified sequences</taxon>
        <taxon>metagenomes</taxon>
        <taxon>ecological metagenomes</taxon>
    </lineage>
</organism>
<evidence type="ECO:0000256" key="1">
    <source>
        <dbReference type="SAM" id="Phobius"/>
    </source>
</evidence>
<dbReference type="AlphaFoldDB" id="A0A382MZL3"/>
<proteinExistence type="predicted"/>
<feature type="transmembrane region" description="Helical" evidence="1">
    <location>
        <begin position="12"/>
        <end position="33"/>
    </location>
</feature>
<accession>A0A382MZL3</accession>
<evidence type="ECO:0000313" key="2">
    <source>
        <dbReference type="EMBL" id="SVC54329.1"/>
    </source>
</evidence>
<reference evidence="2" key="1">
    <citation type="submission" date="2018-05" db="EMBL/GenBank/DDBJ databases">
        <authorList>
            <person name="Lanie J.A."/>
            <person name="Ng W.-L."/>
            <person name="Kazmierczak K.M."/>
            <person name="Andrzejewski T.M."/>
            <person name="Davidsen T.M."/>
            <person name="Wayne K.J."/>
            <person name="Tettelin H."/>
            <person name="Glass J.I."/>
            <person name="Rusch D."/>
            <person name="Podicherti R."/>
            <person name="Tsui H.-C.T."/>
            <person name="Winkler M.E."/>
        </authorList>
    </citation>
    <scope>NUCLEOTIDE SEQUENCE</scope>
</reference>
<sequence length="50" mass="5795">MNLENQIPLLNLALPIGISFYTFQSLSYIIDIYRGHLTPTKSLKEYAFFV</sequence>
<feature type="non-terminal residue" evidence="2">
    <location>
        <position position="50"/>
    </location>
</feature>
<name>A0A382MZL3_9ZZZZ</name>
<gene>
    <name evidence="2" type="ORF">METZ01_LOCUS307183</name>
</gene>
<keyword evidence="1" id="KW-1133">Transmembrane helix</keyword>
<keyword evidence="1" id="KW-0812">Transmembrane</keyword>